<dbReference type="Proteomes" id="UP001060085">
    <property type="component" value="Linkage Group LG03"/>
</dbReference>
<proteinExistence type="predicted"/>
<name>A0ACC0BG89_CATRO</name>
<sequence length="249" mass="27144">MGIDCAASSYSKKIPSCTSFRIIYLFLLFWITGWYPPVRAYPPKRFVNIIPGSKFNLVLIKIERVELKFAYRTRANKISKMAVNHVIQTGGRSIIETPVVVAVVENGLAEAGGTALVVGIVLSGHLQQYLVRQWLLRLGTTTPPRTNSALAISELKISELEILEVATSEDVISEVVSAPLQQSRWELHLMKVLPPRLVSRIGIQSDENERAGMGMATATTTGASKGVDSKGATESSCNKGGISLESPFQ</sequence>
<accession>A0ACC0BG89</accession>
<evidence type="ECO:0000313" key="1">
    <source>
        <dbReference type="EMBL" id="KAI5671642.1"/>
    </source>
</evidence>
<organism evidence="1 2">
    <name type="scientific">Catharanthus roseus</name>
    <name type="common">Madagascar periwinkle</name>
    <name type="synonym">Vinca rosea</name>
    <dbReference type="NCBI Taxonomy" id="4058"/>
    <lineage>
        <taxon>Eukaryota</taxon>
        <taxon>Viridiplantae</taxon>
        <taxon>Streptophyta</taxon>
        <taxon>Embryophyta</taxon>
        <taxon>Tracheophyta</taxon>
        <taxon>Spermatophyta</taxon>
        <taxon>Magnoliopsida</taxon>
        <taxon>eudicotyledons</taxon>
        <taxon>Gunneridae</taxon>
        <taxon>Pentapetalae</taxon>
        <taxon>asterids</taxon>
        <taxon>lamiids</taxon>
        <taxon>Gentianales</taxon>
        <taxon>Apocynaceae</taxon>
        <taxon>Rauvolfioideae</taxon>
        <taxon>Vinceae</taxon>
        <taxon>Catharanthinae</taxon>
        <taxon>Catharanthus</taxon>
    </lineage>
</organism>
<evidence type="ECO:0000313" key="2">
    <source>
        <dbReference type="Proteomes" id="UP001060085"/>
    </source>
</evidence>
<gene>
    <name evidence="1" type="ORF">M9H77_12006</name>
</gene>
<protein>
    <submittedName>
        <fullName evidence="1">Uncharacterized protein</fullName>
    </submittedName>
</protein>
<dbReference type="EMBL" id="CM044703">
    <property type="protein sequence ID" value="KAI5671642.1"/>
    <property type="molecule type" value="Genomic_DNA"/>
</dbReference>
<reference evidence="2" key="1">
    <citation type="journal article" date="2023" name="Nat. Plants">
        <title>Single-cell RNA sequencing provides a high-resolution roadmap for understanding the multicellular compartmentation of specialized metabolism.</title>
        <authorList>
            <person name="Sun S."/>
            <person name="Shen X."/>
            <person name="Li Y."/>
            <person name="Li Y."/>
            <person name="Wang S."/>
            <person name="Li R."/>
            <person name="Zhang H."/>
            <person name="Shen G."/>
            <person name="Guo B."/>
            <person name="Wei J."/>
            <person name="Xu J."/>
            <person name="St-Pierre B."/>
            <person name="Chen S."/>
            <person name="Sun C."/>
        </authorList>
    </citation>
    <scope>NUCLEOTIDE SEQUENCE [LARGE SCALE GENOMIC DNA]</scope>
</reference>
<keyword evidence="2" id="KW-1185">Reference proteome</keyword>
<comment type="caution">
    <text evidence="1">The sequence shown here is derived from an EMBL/GenBank/DDBJ whole genome shotgun (WGS) entry which is preliminary data.</text>
</comment>